<feature type="compositionally biased region" description="Low complexity" evidence="1">
    <location>
        <begin position="162"/>
        <end position="176"/>
    </location>
</feature>
<feature type="region of interest" description="Disordered" evidence="1">
    <location>
        <begin position="301"/>
        <end position="360"/>
    </location>
</feature>
<comment type="caution">
    <text evidence="3">The sequence shown here is derived from an EMBL/GenBank/DDBJ whole genome shotgun (WGS) entry which is preliminary data.</text>
</comment>
<reference evidence="3" key="1">
    <citation type="submission" date="2023-03" db="EMBL/GenBank/DDBJ databases">
        <title>Massive genome expansion in bonnet fungi (Mycena s.s.) driven by repeated elements and novel gene families across ecological guilds.</title>
        <authorList>
            <consortium name="Lawrence Berkeley National Laboratory"/>
            <person name="Harder C.B."/>
            <person name="Miyauchi S."/>
            <person name="Viragh M."/>
            <person name="Kuo A."/>
            <person name="Thoen E."/>
            <person name="Andreopoulos B."/>
            <person name="Lu D."/>
            <person name="Skrede I."/>
            <person name="Drula E."/>
            <person name="Henrissat B."/>
            <person name="Morin E."/>
            <person name="Kohler A."/>
            <person name="Barry K."/>
            <person name="LaButti K."/>
            <person name="Morin E."/>
            <person name="Salamov A."/>
            <person name="Lipzen A."/>
            <person name="Mereny Z."/>
            <person name="Hegedus B."/>
            <person name="Baldrian P."/>
            <person name="Stursova M."/>
            <person name="Weitz H."/>
            <person name="Taylor A."/>
            <person name="Grigoriev I.V."/>
            <person name="Nagy L.G."/>
            <person name="Martin F."/>
            <person name="Kauserud H."/>
        </authorList>
    </citation>
    <scope>NUCLEOTIDE SEQUENCE</scope>
    <source>
        <strain evidence="3">9144</strain>
    </source>
</reference>
<dbReference type="EMBL" id="JARJCW010000126">
    <property type="protein sequence ID" value="KAJ7191962.1"/>
    <property type="molecule type" value="Genomic_DNA"/>
</dbReference>
<feature type="compositionally biased region" description="Pro residues" evidence="1">
    <location>
        <begin position="350"/>
        <end position="360"/>
    </location>
</feature>
<evidence type="ECO:0000313" key="3">
    <source>
        <dbReference type="EMBL" id="KAJ7191962.1"/>
    </source>
</evidence>
<feature type="compositionally biased region" description="Low complexity" evidence="1">
    <location>
        <begin position="135"/>
        <end position="146"/>
    </location>
</feature>
<evidence type="ECO:0000256" key="1">
    <source>
        <dbReference type="SAM" id="MobiDB-lite"/>
    </source>
</evidence>
<feature type="compositionally biased region" description="Polar residues" evidence="1">
    <location>
        <begin position="330"/>
        <end position="340"/>
    </location>
</feature>
<keyword evidence="2" id="KW-0472">Membrane</keyword>
<protein>
    <submittedName>
        <fullName evidence="3">Uncharacterized protein</fullName>
    </submittedName>
</protein>
<organism evidence="3 4">
    <name type="scientific">Mycena pura</name>
    <dbReference type="NCBI Taxonomy" id="153505"/>
    <lineage>
        <taxon>Eukaryota</taxon>
        <taxon>Fungi</taxon>
        <taxon>Dikarya</taxon>
        <taxon>Basidiomycota</taxon>
        <taxon>Agaricomycotina</taxon>
        <taxon>Agaricomycetes</taxon>
        <taxon>Agaricomycetidae</taxon>
        <taxon>Agaricales</taxon>
        <taxon>Marasmiineae</taxon>
        <taxon>Mycenaceae</taxon>
        <taxon>Mycena</taxon>
    </lineage>
</organism>
<evidence type="ECO:0000256" key="2">
    <source>
        <dbReference type="SAM" id="Phobius"/>
    </source>
</evidence>
<sequence>MKISNPTSVAADTQVEVIYTAEPGDPAAFFFEIVDNGVRRPESGGQTFSGSGSFFTIPGDEGLHFIEAYNSSAIVVFNEVHSSGTSQPFAVGPDYTVLPPSHTPAPPATHMSTTTSSPLMPAPQIPTPVAVDVVTGSGSKQSSTTQAAIPPTSLPISESSETILSHDSQSSDSSLTESEITLYESISGSIVQTVVVETVPAVSPISGSQPSSTPTVTAAADVPFSGKARSTQFRASVIGAAVGGAVALAVILFCIFRRYRHRRPGAAAHPGGATVEPRPFLGFAPGPRGEKGWSRGFVRLSDAQSSTGQSSSRTSAKTSSSSSTSESSTNLESPMVSSPLQMEWVLRPTTDPPPGYTSHW</sequence>
<keyword evidence="2" id="KW-1133">Transmembrane helix</keyword>
<feature type="transmembrane region" description="Helical" evidence="2">
    <location>
        <begin position="237"/>
        <end position="256"/>
    </location>
</feature>
<feature type="compositionally biased region" description="Low complexity" evidence="1">
    <location>
        <begin position="301"/>
        <end position="329"/>
    </location>
</feature>
<accession>A0AAD6XZF5</accession>
<keyword evidence="4" id="KW-1185">Reference proteome</keyword>
<dbReference type="AlphaFoldDB" id="A0AAD6XZF5"/>
<dbReference type="Proteomes" id="UP001219525">
    <property type="component" value="Unassembled WGS sequence"/>
</dbReference>
<feature type="region of interest" description="Disordered" evidence="1">
    <location>
        <begin position="265"/>
        <end position="286"/>
    </location>
</feature>
<gene>
    <name evidence="3" type="ORF">GGX14DRAFT_406783</name>
</gene>
<name>A0AAD6XZF5_9AGAR</name>
<proteinExistence type="predicted"/>
<keyword evidence="2" id="KW-0812">Transmembrane</keyword>
<feature type="region of interest" description="Disordered" evidence="1">
    <location>
        <begin position="134"/>
        <end position="176"/>
    </location>
</feature>
<evidence type="ECO:0000313" key="4">
    <source>
        <dbReference type="Proteomes" id="UP001219525"/>
    </source>
</evidence>